<keyword evidence="1" id="KW-1133">Transmembrane helix</keyword>
<dbReference type="Proteomes" id="UP000627781">
    <property type="component" value="Unassembled WGS sequence"/>
</dbReference>
<feature type="transmembrane region" description="Helical" evidence="1">
    <location>
        <begin position="61"/>
        <end position="79"/>
    </location>
</feature>
<comment type="caution">
    <text evidence="2">The sequence shown here is derived from an EMBL/GenBank/DDBJ whole genome shotgun (WGS) entry which is preliminary data.</text>
</comment>
<evidence type="ECO:0000313" key="2">
    <source>
        <dbReference type="EMBL" id="MBD7911304.1"/>
    </source>
</evidence>
<keyword evidence="1" id="KW-0812">Transmembrane</keyword>
<name>A0ABR8PT75_9CLOT</name>
<protein>
    <submittedName>
        <fullName evidence="2">Uncharacterized protein</fullName>
    </submittedName>
</protein>
<keyword evidence="3" id="KW-1185">Reference proteome</keyword>
<feature type="transmembrane region" description="Helical" evidence="1">
    <location>
        <begin position="86"/>
        <end position="108"/>
    </location>
</feature>
<dbReference type="RefSeq" id="WP_191768160.1">
    <property type="nucleotide sequence ID" value="NZ_JACSRA010000010.1"/>
</dbReference>
<reference evidence="2 3" key="1">
    <citation type="submission" date="2020-08" db="EMBL/GenBank/DDBJ databases">
        <title>A Genomic Blueprint of the Chicken Gut Microbiome.</title>
        <authorList>
            <person name="Gilroy R."/>
            <person name="Ravi A."/>
            <person name="Getino M."/>
            <person name="Pursley I."/>
            <person name="Horton D.L."/>
            <person name="Alikhan N.-F."/>
            <person name="Baker D."/>
            <person name="Gharbi K."/>
            <person name="Hall N."/>
            <person name="Watson M."/>
            <person name="Adriaenssens E.M."/>
            <person name="Foster-Nyarko E."/>
            <person name="Jarju S."/>
            <person name="Secka A."/>
            <person name="Antonio M."/>
            <person name="Oren A."/>
            <person name="Chaudhuri R."/>
            <person name="La Ragione R.M."/>
            <person name="Hildebrand F."/>
            <person name="Pallen M.J."/>
        </authorList>
    </citation>
    <scope>NUCLEOTIDE SEQUENCE [LARGE SCALE GENOMIC DNA]</scope>
    <source>
        <strain evidence="2 3">Sa3CVN1</strain>
    </source>
</reference>
<evidence type="ECO:0000313" key="3">
    <source>
        <dbReference type="Proteomes" id="UP000627781"/>
    </source>
</evidence>
<sequence>MRKKNNIEENLNGNYTEPPKGNILTFFGGIVVLLVGLYIIFENTTISTGFTLARVLGFTPNFGLVLLPLLIGIIVLFFNERSILGWLLLIIGILIIVVGILMGLRIYFRPVSLFQGILMFGMIAAGIGLTLKGLFGKNN</sequence>
<evidence type="ECO:0000256" key="1">
    <source>
        <dbReference type="SAM" id="Phobius"/>
    </source>
</evidence>
<proteinExistence type="predicted"/>
<organism evidence="2 3">
    <name type="scientific">Clostridium cibarium</name>
    <dbReference type="NCBI Taxonomy" id="2762247"/>
    <lineage>
        <taxon>Bacteria</taxon>
        <taxon>Bacillati</taxon>
        <taxon>Bacillota</taxon>
        <taxon>Clostridia</taxon>
        <taxon>Eubacteriales</taxon>
        <taxon>Clostridiaceae</taxon>
        <taxon>Clostridium</taxon>
    </lineage>
</organism>
<gene>
    <name evidence="2" type="ORF">H9661_08050</name>
</gene>
<dbReference type="EMBL" id="JACSRA010000010">
    <property type="protein sequence ID" value="MBD7911304.1"/>
    <property type="molecule type" value="Genomic_DNA"/>
</dbReference>
<feature type="transmembrane region" description="Helical" evidence="1">
    <location>
        <begin position="114"/>
        <end position="135"/>
    </location>
</feature>
<feature type="transmembrane region" description="Helical" evidence="1">
    <location>
        <begin position="21"/>
        <end position="41"/>
    </location>
</feature>
<accession>A0ABR8PT75</accession>
<keyword evidence="1" id="KW-0472">Membrane</keyword>